<sequence>MKKQYFFFGNIFATSAALQLQKFGRSSIGRLAADHPARSARLKPKLEAFEQEAGLGDSAERDKQGHVASADEQLAGFRKYVKVAEGAIRYAAGEGWKKSELYRDFFPNGMTEYGDVNKTTMAGLAERLRLGAVKHAALLPAEVTTRLQRMGADWAAAFNRQESGKEQVEEQKAETGAARAALELALLTEMHEVAALHPGDVAACSRYFDLRLLKARTAASEAAGAAPAV</sequence>
<protein>
    <submittedName>
        <fullName evidence="1">Uncharacterized protein</fullName>
    </submittedName>
</protein>
<dbReference type="RefSeq" id="WP_131450567.1">
    <property type="nucleotide sequence ID" value="NZ_SJZI01000052.1"/>
</dbReference>
<organism evidence="1 2">
    <name type="scientific">Flaviaesturariibacter flavus</name>
    <dbReference type="NCBI Taxonomy" id="2502780"/>
    <lineage>
        <taxon>Bacteria</taxon>
        <taxon>Pseudomonadati</taxon>
        <taxon>Bacteroidota</taxon>
        <taxon>Chitinophagia</taxon>
        <taxon>Chitinophagales</taxon>
        <taxon>Chitinophagaceae</taxon>
        <taxon>Flaviaestuariibacter</taxon>
    </lineage>
</organism>
<dbReference type="Proteomes" id="UP000295334">
    <property type="component" value="Unassembled WGS sequence"/>
</dbReference>
<comment type="caution">
    <text evidence="1">The sequence shown here is derived from an EMBL/GenBank/DDBJ whole genome shotgun (WGS) entry which is preliminary data.</text>
</comment>
<gene>
    <name evidence="1" type="ORF">EPD60_16170</name>
</gene>
<proteinExistence type="predicted"/>
<keyword evidence="2" id="KW-1185">Reference proteome</keyword>
<evidence type="ECO:0000313" key="2">
    <source>
        <dbReference type="Proteomes" id="UP000295334"/>
    </source>
</evidence>
<name>A0A4R1B2N0_9BACT</name>
<reference evidence="1 2" key="1">
    <citation type="submission" date="2019-03" db="EMBL/GenBank/DDBJ databases">
        <authorList>
            <person name="Kim M.K.M."/>
        </authorList>
    </citation>
    <scope>NUCLEOTIDE SEQUENCE [LARGE SCALE GENOMIC DNA]</scope>
    <source>
        <strain evidence="1 2">17J68-12</strain>
    </source>
</reference>
<evidence type="ECO:0000313" key="1">
    <source>
        <dbReference type="EMBL" id="TCJ12091.1"/>
    </source>
</evidence>
<dbReference type="AlphaFoldDB" id="A0A4R1B2N0"/>
<dbReference type="EMBL" id="SJZI01000052">
    <property type="protein sequence ID" value="TCJ12091.1"/>
    <property type="molecule type" value="Genomic_DNA"/>
</dbReference>
<dbReference type="OrthoDB" id="874784at2"/>
<accession>A0A4R1B2N0</accession>